<evidence type="ECO:0000313" key="2">
    <source>
        <dbReference type="EMBL" id="GGO86943.1"/>
    </source>
</evidence>
<organism evidence="2 3">
    <name type="scientific">Marinobacterium nitratireducens</name>
    <dbReference type="NCBI Taxonomy" id="518897"/>
    <lineage>
        <taxon>Bacteria</taxon>
        <taxon>Pseudomonadati</taxon>
        <taxon>Pseudomonadota</taxon>
        <taxon>Gammaproteobacteria</taxon>
        <taxon>Oceanospirillales</taxon>
        <taxon>Oceanospirillaceae</taxon>
        <taxon>Marinobacterium</taxon>
    </lineage>
</organism>
<keyword evidence="3" id="KW-1185">Reference proteome</keyword>
<comment type="caution">
    <text evidence="2">The sequence shown here is derived from an EMBL/GenBank/DDBJ whole genome shotgun (WGS) entry which is preliminary data.</text>
</comment>
<proteinExistence type="predicted"/>
<dbReference type="InterPro" id="IPR021059">
    <property type="entry name" value="DnaJ-related_N"/>
</dbReference>
<name>A0A917ZPZ0_9GAMM</name>
<dbReference type="RefSeq" id="WP_188862295.1">
    <property type="nucleotide sequence ID" value="NZ_BMLT01000011.1"/>
</dbReference>
<protein>
    <recommendedName>
        <fullName evidence="1">DnaJ-related protein N-terminal domain-containing protein</fullName>
    </recommendedName>
</protein>
<accession>A0A917ZPZ0</accession>
<gene>
    <name evidence="2" type="ORF">GCM10011348_39010</name>
</gene>
<dbReference type="Proteomes" id="UP000599578">
    <property type="component" value="Unassembled WGS sequence"/>
</dbReference>
<reference evidence="2 3" key="1">
    <citation type="journal article" date="2014" name="Int. J. Syst. Evol. Microbiol.">
        <title>Complete genome sequence of Corynebacterium casei LMG S-19264T (=DSM 44701T), isolated from a smear-ripened cheese.</title>
        <authorList>
            <consortium name="US DOE Joint Genome Institute (JGI-PGF)"/>
            <person name="Walter F."/>
            <person name="Albersmeier A."/>
            <person name="Kalinowski J."/>
            <person name="Ruckert C."/>
        </authorList>
    </citation>
    <scope>NUCLEOTIDE SEQUENCE [LARGE SCALE GENOMIC DNA]</scope>
    <source>
        <strain evidence="2 3">CGMCC 1.7286</strain>
    </source>
</reference>
<dbReference type="AlphaFoldDB" id="A0A917ZPZ0"/>
<evidence type="ECO:0000259" key="1">
    <source>
        <dbReference type="Pfam" id="PF12339"/>
    </source>
</evidence>
<sequence>MVNPLLPEVLSYLRQHAGEGVSEYELMQRLQRCRLFEGIEGTDLLALYRKHFLIMNALYDLQEVLWQEERRVLDISPLHIELHTDPEASAQGEPDWYPELSEYYLDWHWFENTTEADVRELMAGFWQRLKDHSSH</sequence>
<dbReference type="EMBL" id="BMLT01000011">
    <property type="protein sequence ID" value="GGO86943.1"/>
    <property type="molecule type" value="Genomic_DNA"/>
</dbReference>
<feature type="domain" description="DnaJ-related protein N-terminal" evidence="1">
    <location>
        <begin position="3"/>
        <end position="128"/>
    </location>
</feature>
<evidence type="ECO:0000313" key="3">
    <source>
        <dbReference type="Proteomes" id="UP000599578"/>
    </source>
</evidence>
<dbReference type="Pfam" id="PF12339">
    <property type="entry name" value="DNAJ_related"/>
    <property type="match status" value="1"/>
</dbReference>